<keyword evidence="4 6" id="KW-1133">Transmembrane helix</keyword>
<gene>
    <name evidence="7" type="ORF">EV668_2045</name>
</gene>
<feature type="transmembrane region" description="Helical" evidence="6">
    <location>
        <begin position="138"/>
        <end position="162"/>
    </location>
</feature>
<keyword evidence="2" id="KW-1003">Cell membrane</keyword>
<name>A0A4R7CC85_9HYPH</name>
<reference evidence="7 8" key="1">
    <citation type="submission" date="2019-03" db="EMBL/GenBank/DDBJ databases">
        <title>Genomic Encyclopedia of Type Strains, Phase IV (KMG-IV): sequencing the most valuable type-strain genomes for metagenomic binning, comparative biology and taxonomic classification.</title>
        <authorList>
            <person name="Goeker M."/>
        </authorList>
    </citation>
    <scope>NUCLEOTIDE SEQUENCE [LARGE SCALE GENOMIC DNA]</scope>
    <source>
        <strain evidence="7 8">DSM 25903</strain>
    </source>
</reference>
<evidence type="ECO:0000256" key="4">
    <source>
        <dbReference type="ARBA" id="ARBA00022989"/>
    </source>
</evidence>
<dbReference type="PANTHER" id="PTHR30213:SF0">
    <property type="entry name" value="UPF0761 MEMBRANE PROTEIN YIHY"/>
    <property type="match status" value="1"/>
</dbReference>
<feature type="transmembrane region" description="Helical" evidence="6">
    <location>
        <begin position="27"/>
        <end position="52"/>
    </location>
</feature>
<evidence type="ECO:0000256" key="2">
    <source>
        <dbReference type="ARBA" id="ARBA00022475"/>
    </source>
</evidence>
<evidence type="ECO:0000256" key="1">
    <source>
        <dbReference type="ARBA" id="ARBA00004651"/>
    </source>
</evidence>
<organism evidence="7 8">
    <name type="scientific">Enterovirga rhinocerotis</name>
    <dbReference type="NCBI Taxonomy" id="1339210"/>
    <lineage>
        <taxon>Bacteria</taxon>
        <taxon>Pseudomonadati</taxon>
        <taxon>Pseudomonadota</taxon>
        <taxon>Alphaproteobacteria</taxon>
        <taxon>Hyphomicrobiales</taxon>
        <taxon>Methylobacteriaceae</taxon>
        <taxon>Enterovirga</taxon>
    </lineage>
</organism>
<dbReference type="AlphaFoldDB" id="A0A4R7CC85"/>
<evidence type="ECO:0000256" key="6">
    <source>
        <dbReference type="SAM" id="Phobius"/>
    </source>
</evidence>
<sequence>MSAVKRSISPLDVPTIAFQRFVTHDGWAIASHIALSALTSMFPFLILLTALAPLFGPANLADEAANVILEAWPKEVGGPIAAEVHRVLSTTRPSILTYGAILALYFSSSGVESLRVGLNRAYDKPELRPWWLTRLESIAYVIFGAFAMLAFGFLVVLGPLLWRGAVSFVPQLAPFNLTVTIIRLMLATAAIIGALTIAHKFIAAGRRRFIDIVPGISTTLVLWLIGGALFGWYLDGFAGAYVSTYGGLATAMVALVFLYWLAAMFIFGGEVNGVLIAARRRQKRSPKRAAEEINPAP</sequence>
<dbReference type="GO" id="GO:0005886">
    <property type="term" value="C:plasma membrane"/>
    <property type="evidence" value="ECO:0007669"/>
    <property type="project" value="UniProtKB-SubCell"/>
</dbReference>
<evidence type="ECO:0000313" key="8">
    <source>
        <dbReference type="Proteomes" id="UP000295122"/>
    </source>
</evidence>
<comment type="caution">
    <text evidence="7">The sequence shown here is derived from an EMBL/GenBank/DDBJ whole genome shotgun (WGS) entry which is preliminary data.</text>
</comment>
<accession>A0A4R7CC85</accession>
<feature type="transmembrane region" description="Helical" evidence="6">
    <location>
        <begin position="95"/>
        <end position="118"/>
    </location>
</feature>
<feature type="transmembrane region" description="Helical" evidence="6">
    <location>
        <begin position="245"/>
        <end position="278"/>
    </location>
</feature>
<comment type="subcellular location">
    <subcellularLocation>
        <location evidence="1">Cell membrane</location>
        <topology evidence="1">Multi-pass membrane protein</topology>
    </subcellularLocation>
</comment>
<evidence type="ECO:0000313" key="7">
    <source>
        <dbReference type="EMBL" id="TDR94756.1"/>
    </source>
</evidence>
<keyword evidence="5 6" id="KW-0472">Membrane</keyword>
<keyword evidence="3 6" id="KW-0812">Transmembrane</keyword>
<proteinExistence type="predicted"/>
<feature type="transmembrane region" description="Helical" evidence="6">
    <location>
        <begin position="209"/>
        <end position="233"/>
    </location>
</feature>
<keyword evidence="8" id="KW-1185">Reference proteome</keyword>
<dbReference type="RefSeq" id="WP_133769619.1">
    <property type="nucleotide sequence ID" value="NZ_SNZR01000011.1"/>
</dbReference>
<feature type="transmembrane region" description="Helical" evidence="6">
    <location>
        <begin position="174"/>
        <end position="197"/>
    </location>
</feature>
<dbReference type="Proteomes" id="UP000295122">
    <property type="component" value="Unassembled WGS sequence"/>
</dbReference>
<protein>
    <submittedName>
        <fullName evidence="7">Membrane protein</fullName>
    </submittedName>
</protein>
<dbReference type="OrthoDB" id="7163777at2"/>
<evidence type="ECO:0000256" key="3">
    <source>
        <dbReference type="ARBA" id="ARBA00022692"/>
    </source>
</evidence>
<dbReference type="PANTHER" id="PTHR30213">
    <property type="entry name" value="INNER MEMBRANE PROTEIN YHJD"/>
    <property type="match status" value="1"/>
</dbReference>
<dbReference type="InterPro" id="IPR017039">
    <property type="entry name" value="Virul_fac_BrkB"/>
</dbReference>
<dbReference type="Pfam" id="PF03631">
    <property type="entry name" value="Virul_fac_BrkB"/>
    <property type="match status" value="1"/>
</dbReference>
<dbReference type="PIRSF" id="PIRSF035875">
    <property type="entry name" value="RNase_BN"/>
    <property type="match status" value="1"/>
</dbReference>
<evidence type="ECO:0000256" key="5">
    <source>
        <dbReference type="ARBA" id="ARBA00023136"/>
    </source>
</evidence>
<dbReference type="EMBL" id="SNZR01000011">
    <property type="protein sequence ID" value="TDR94756.1"/>
    <property type="molecule type" value="Genomic_DNA"/>
</dbReference>